<name>A0A1H4JPA3_9MICO</name>
<dbReference type="AlphaFoldDB" id="A0A1H4JPA3"/>
<evidence type="ECO:0000256" key="4">
    <source>
        <dbReference type="ARBA" id="ARBA00022692"/>
    </source>
</evidence>
<dbReference type="OrthoDB" id="9780552at2"/>
<feature type="compositionally biased region" description="Low complexity" evidence="13">
    <location>
        <begin position="247"/>
        <end position="257"/>
    </location>
</feature>
<evidence type="ECO:0000313" key="17">
    <source>
        <dbReference type="Proteomes" id="UP000183750"/>
    </source>
</evidence>
<evidence type="ECO:0000256" key="8">
    <source>
        <dbReference type="ARBA" id="ARBA00026028"/>
    </source>
</evidence>
<reference evidence="17" key="1">
    <citation type="submission" date="2016-10" db="EMBL/GenBank/DDBJ databases">
        <authorList>
            <person name="Varghese N."/>
            <person name="Submissions S."/>
        </authorList>
    </citation>
    <scope>NUCLEOTIDE SEQUENCE [LARGE SCALE GENOMIC DNA]</scope>
    <source>
        <strain evidence="17">DSM 16089</strain>
    </source>
</reference>
<proteinExistence type="inferred from homology"/>
<comment type="function">
    <text evidence="7">Required for the insertion and/or proper folding and/or complex formation of integral membrane proteins into the membrane. Involved in integration of membrane proteins that insert both dependently and independently of the Sec translocase complex, as well as at least some lipoproteins. Aids folding of multispanning membrane proteins.</text>
</comment>
<dbReference type="Pfam" id="PF02096">
    <property type="entry name" value="60KD_IMP"/>
    <property type="match status" value="1"/>
</dbReference>
<dbReference type="EMBL" id="FNSQ01000005">
    <property type="protein sequence ID" value="SEB48083.1"/>
    <property type="molecule type" value="Genomic_DNA"/>
</dbReference>
<evidence type="ECO:0000256" key="2">
    <source>
        <dbReference type="ARBA" id="ARBA00010527"/>
    </source>
</evidence>
<feature type="region of interest" description="Disordered" evidence="13">
    <location>
        <begin position="247"/>
        <end position="270"/>
    </location>
</feature>
<sequence length="270" mass="28585">MDIFAFPPLAALLDGAYGALAGLSTLVAPFAGASAAALAVVLVTLLVRALLIPVGISQARAEQTRARLAPRLRELQRRHKKNPERLQKEMLELYRSENTSPFAGMLPVLAQAPIVGILYTLFIRTEIAGHPNDLLSHDLFGAPLGTSLVSAVFGGDASAATLIVFGALVVVMIAVAEISRRVFRPAPAEDDSPLNSPTMVRIAGALHYLTAVFAAFVPLAAALYLTVTVVWTLVQRMLLRRRYPLPTSAPSTATSGTRADKRAGKGAVAA</sequence>
<evidence type="ECO:0000256" key="9">
    <source>
        <dbReference type="ARBA" id="ARBA00031538"/>
    </source>
</evidence>
<dbReference type="Proteomes" id="UP000183750">
    <property type="component" value="Unassembled WGS sequence"/>
</dbReference>
<evidence type="ECO:0000256" key="10">
    <source>
        <dbReference type="ARBA" id="ARBA00033245"/>
    </source>
</evidence>
<keyword evidence="17" id="KW-1185">Reference proteome</keyword>
<dbReference type="PANTHER" id="PTHR12428:SF65">
    <property type="entry name" value="CYTOCHROME C OXIDASE ASSEMBLY PROTEIN COX18, MITOCHONDRIAL"/>
    <property type="match status" value="1"/>
</dbReference>
<organism evidence="16 17">
    <name type="scientific">Microbacterium hydrocarbonoxydans</name>
    <dbReference type="NCBI Taxonomy" id="273678"/>
    <lineage>
        <taxon>Bacteria</taxon>
        <taxon>Bacillati</taxon>
        <taxon>Actinomycetota</taxon>
        <taxon>Actinomycetes</taxon>
        <taxon>Micrococcales</taxon>
        <taxon>Microbacteriaceae</taxon>
        <taxon>Microbacterium</taxon>
    </lineage>
</organism>
<protein>
    <recommendedName>
        <fullName evidence="3">Membrane protein insertase YidC</fullName>
    </recommendedName>
    <alternativeName>
        <fullName evidence="11">Foldase YidC</fullName>
    </alternativeName>
    <alternativeName>
        <fullName evidence="10">Membrane integrase YidC</fullName>
    </alternativeName>
    <alternativeName>
        <fullName evidence="9">Membrane protein YidC</fullName>
    </alternativeName>
</protein>
<comment type="subunit">
    <text evidence="8">Interacts with the Sec translocase complex via SecD. Specifically interacts with transmembrane segments of nascent integral membrane proteins during membrane integration.</text>
</comment>
<evidence type="ECO:0000256" key="5">
    <source>
        <dbReference type="ARBA" id="ARBA00022989"/>
    </source>
</evidence>
<evidence type="ECO:0000256" key="1">
    <source>
        <dbReference type="ARBA" id="ARBA00004141"/>
    </source>
</evidence>
<dbReference type="GO" id="GO:0051205">
    <property type="term" value="P:protein insertion into membrane"/>
    <property type="evidence" value="ECO:0007669"/>
    <property type="project" value="TreeGrafter"/>
</dbReference>
<evidence type="ECO:0000256" key="7">
    <source>
        <dbReference type="ARBA" id="ARBA00025034"/>
    </source>
</evidence>
<dbReference type="GO" id="GO:0005886">
    <property type="term" value="C:plasma membrane"/>
    <property type="evidence" value="ECO:0007669"/>
    <property type="project" value="TreeGrafter"/>
</dbReference>
<keyword evidence="4 12" id="KW-0812">Transmembrane</keyword>
<feature type="transmembrane region" description="Helical" evidence="14">
    <location>
        <begin position="28"/>
        <end position="51"/>
    </location>
</feature>
<feature type="domain" description="Membrane insertase YidC/Oxa/ALB C-terminal" evidence="15">
    <location>
        <begin position="37"/>
        <end position="240"/>
    </location>
</feature>
<keyword evidence="5 14" id="KW-1133">Transmembrane helix</keyword>
<dbReference type="NCBIfam" id="TIGR03592">
    <property type="entry name" value="yidC_oxa1_cterm"/>
    <property type="match status" value="1"/>
</dbReference>
<evidence type="ECO:0000256" key="11">
    <source>
        <dbReference type="ARBA" id="ARBA00033342"/>
    </source>
</evidence>
<evidence type="ECO:0000313" key="16">
    <source>
        <dbReference type="EMBL" id="SEB48083.1"/>
    </source>
</evidence>
<evidence type="ECO:0000259" key="15">
    <source>
        <dbReference type="Pfam" id="PF02096"/>
    </source>
</evidence>
<dbReference type="InterPro" id="IPR001708">
    <property type="entry name" value="YidC/ALB3/OXA1/COX18"/>
</dbReference>
<evidence type="ECO:0000256" key="12">
    <source>
        <dbReference type="RuleBase" id="RU003945"/>
    </source>
</evidence>
<evidence type="ECO:0000256" key="14">
    <source>
        <dbReference type="SAM" id="Phobius"/>
    </source>
</evidence>
<gene>
    <name evidence="16" type="ORF">SAMN04489807_0954</name>
</gene>
<evidence type="ECO:0000256" key="3">
    <source>
        <dbReference type="ARBA" id="ARBA00015325"/>
    </source>
</evidence>
<dbReference type="GO" id="GO:0032977">
    <property type="term" value="F:membrane insertase activity"/>
    <property type="evidence" value="ECO:0007669"/>
    <property type="project" value="InterPro"/>
</dbReference>
<evidence type="ECO:0000256" key="6">
    <source>
        <dbReference type="ARBA" id="ARBA00023136"/>
    </source>
</evidence>
<comment type="similarity">
    <text evidence="2">Belongs to the OXA1/ALB3/YidC family. Type 1 subfamily.</text>
</comment>
<evidence type="ECO:0000256" key="13">
    <source>
        <dbReference type="SAM" id="MobiDB-lite"/>
    </source>
</evidence>
<feature type="transmembrane region" description="Helical" evidence="14">
    <location>
        <begin position="205"/>
        <end position="234"/>
    </location>
</feature>
<comment type="subcellular location">
    <subcellularLocation>
        <location evidence="1 12">Membrane</location>
        <topology evidence="1 12">Multi-pass membrane protein</topology>
    </subcellularLocation>
</comment>
<accession>A0A1H4JPA3</accession>
<dbReference type="PANTHER" id="PTHR12428">
    <property type="entry name" value="OXA1"/>
    <property type="match status" value="1"/>
</dbReference>
<dbReference type="RefSeq" id="WP_060927658.1">
    <property type="nucleotide sequence ID" value="NZ_FNSQ01000005.1"/>
</dbReference>
<dbReference type="InterPro" id="IPR028055">
    <property type="entry name" value="YidC/Oxa/ALB_C"/>
</dbReference>
<keyword evidence="6 14" id="KW-0472">Membrane</keyword>
<feature type="transmembrane region" description="Helical" evidence="14">
    <location>
        <begin position="160"/>
        <end position="179"/>
    </location>
</feature>
<feature type="transmembrane region" description="Helical" evidence="14">
    <location>
        <begin position="102"/>
        <end position="122"/>
    </location>
</feature>